<feature type="domain" description="GGDEF" evidence="2">
    <location>
        <begin position="209"/>
        <end position="385"/>
    </location>
</feature>
<dbReference type="EMBL" id="UETB01000008">
    <property type="protein sequence ID" value="SSA43267.1"/>
    <property type="molecule type" value="Genomic_DNA"/>
</dbReference>
<keyword evidence="1" id="KW-1133">Transmembrane helix</keyword>
<evidence type="ECO:0000256" key="1">
    <source>
        <dbReference type="SAM" id="Phobius"/>
    </source>
</evidence>
<dbReference type="Gene3D" id="3.30.70.270">
    <property type="match status" value="1"/>
</dbReference>
<feature type="transmembrane region" description="Helical" evidence="1">
    <location>
        <begin position="116"/>
        <end position="139"/>
    </location>
</feature>
<feature type="transmembrane region" description="Helical" evidence="1">
    <location>
        <begin position="151"/>
        <end position="172"/>
    </location>
</feature>
<accession>A0A2Y9ALP7</accession>
<evidence type="ECO:0000313" key="3">
    <source>
        <dbReference type="EMBL" id="SSA43267.1"/>
    </source>
</evidence>
<evidence type="ECO:0000259" key="2">
    <source>
        <dbReference type="SMART" id="SM00267"/>
    </source>
</evidence>
<proteinExistence type="predicted"/>
<dbReference type="Proteomes" id="UP000250222">
    <property type="component" value="Unassembled WGS sequence"/>
</dbReference>
<keyword evidence="4" id="KW-1185">Reference proteome</keyword>
<feature type="transmembrane region" description="Helical" evidence="1">
    <location>
        <begin position="184"/>
        <end position="207"/>
    </location>
</feature>
<organism evidence="3 4">
    <name type="scientific">Georgenia satyanarayanai</name>
    <dbReference type="NCBI Taxonomy" id="860221"/>
    <lineage>
        <taxon>Bacteria</taxon>
        <taxon>Bacillati</taxon>
        <taxon>Actinomycetota</taxon>
        <taxon>Actinomycetes</taxon>
        <taxon>Micrococcales</taxon>
        <taxon>Bogoriellaceae</taxon>
        <taxon>Georgenia</taxon>
    </lineage>
</organism>
<keyword evidence="1" id="KW-0472">Membrane</keyword>
<gene>
    <name evidence="3" type="ORF">SAMN05216184_10831</name>
</gene>
<sequence length="386" mass="40138">MLDPTTLYVVSIVVIAIVATSFVIEVASRGRSPVDLLWTLALSSAVTTALFYLAASTSDSLWWFVALGNASSVVTTLAMWNGVRADDGRRPLLGVTLGAAVVTALAALLAGPDAGAWGGGWAVLLGTAAGGVLGGVAALRGRVYRHRLGRVLGGVLLLVGGYYLLRLAVYLVAGPGAAMFTGPLGTSTTTLVVLVLITTAGYSMVVIRTDEVHALEARSGAFDPRTGLRTPTTFVPRAREAVREAQRAGDPLTFVSVTVEGHEHLSTAFHPAVAESALVSVVDSARLLAPPSASLAGQVDDAGDAFEVLLRGFTGAEGQVWAENLRRRVIATPLTIEGGARLRLRVSLGVASDAETGYDLDALRALATQRANRAAVEGGNRVLGWY</sequence>
<feature type="transmembrane region" description="Helical" evidence="1">
    <location>
        <begin position="92"/>
        <end position="110"/>
    </location>
</feature>
<dbReference type="AlphaFoldDB" id="A0A2Y9ALP7"/>
<feature type="transmembrane region" description="Helical" evidence="1">
    <location>
        <begin position="36"/>
        <end position="55"/>
    </location>
</feature>
<name>A0A2Y9ALP7_9MICO</name>
<dbReference type="SUPFAM" id="SSF55073">
    <property type="entry name" value="Nucleotide cyclase"/>
    <property type="match status" value="1"/>
</dbReference>
<dbReference type="RefSeq" id="WP_110852752.1">
    <property type="nucleotide sequence ID" value="NZ_QKLZ01000008.1"/>
</dbReference>
<dbReference type="InterPro" id="IPR029787">
    <property type="entry name" value="Nucleotide_cyclase"/>
</dbReference>
<reference evidence="3 4" key="1">
    <citation type="submission" date="2016-10" db="EMBL/GenBank/DDBJ databases">
        <authorList>
            <person name="Cai Z."/>
        </authorList>
    </citation>
    <scope>NUCLEOTIDE SEQUENCE [LARGE SCALE GENOMIC DNA]</scope>
    <source>
        <strain evidence="3 4">CGMCC 1.10826</strain>
    </source>
</reference>
<dbReference type="SMART" id="SM00267">
    <property type="entry name" value="GGDEF"/>
    <property type="match status" value="1"/>
</dbReference>
<feature type="transmembrane region" description="Helical" evidence="1">
    <location>
        <begin position="61"/>
        <end position="80"/>
    </location>
</feature>
<dbReference type="OrthoDB" id="5115878at2"/>
<protein>
    <submittedName>
        <fullName evidence="3">GGDEF domain-containing protein, diguanylate cyclase (C-di-GMP synthetase) or its enzymatically inactive variants</fullName>
    </submittedName>
</protein>
<dbReference type="InterPro" id="IPR043128">
    <property type="entry name" value="Rev_trsase/Diguanyl_cyclase"/>
</dbReference>
<feature type="transmembrane region" description="Helical" evidence="1">
    <location>
        <begin position="6"/>
        <end position="24"/>
    </location>
</feature>
<evidence type="ECO:0000313" key="4">
    <source>
        <dbReference type="Proteomes" id="UP000250222"/>
    </source>
</evidence>
<keyword evidence="1" id="KW-0812">Transmembrane</keyword>
<dbReference type="InterPro" id="IPR000160">
    <property type="entry name" value="GGDEF_dom"/>
</dbReference>